<gene>
    <name evidence="1" type="ORF">HRQ87_15020</name>
</gene>
<reference evidence="1 2" key="1">
    <citation type="submission" date="2020-06" db="EMBL/GenBank/DDBJ databases">
        <title>Sulfitobacter algicola sp. nov., isolated from green algae.</title>
        <authorList>
            <person name="Wang C."/>
        </authorList>
    </citation>
    <scope>NUCLEOTIDE SEQUENCE [LARGE SCALE GENOMIC DNA]</scope>
    <source>
        <strain evidence="1 2">1151</strain>
    </source>
</reference>
<dbReference type="Gene3D" id="3.40.1190.20">
    <property type="match status" value="1"/>
</dbReference>
<proteinExistence type="predicted"/>
<sequence length="116" mass="12063">MGHLPGLAKVSGPKIIIETHGADGLKVRWRSRWSALPAITANRVVDAAGSGDWCTAALIHTIGEGGSKALESLNKARLDYGLRLGQALAAINCGFEGARGAIDQLGFGRLNAMLGN</sequence>
<evidence type="ECO:0000313" key="1">
    <source>
        <dbReference type="EMBL" id="NSX56106.1"/>
    </source>
</evidence>
<evidence type="ECO:0000313" key="2">
    <source>
        <dbReference type="Proteomes" id="UP000777935"/>
    </source>
</evidence>
<dbReference type="SUPFAM" id="SSF53613">
    <property type="entry name" value="Ribokinase-like"/>
    <property type="match status" value="1"/>
</dbReference>
<keyword evidence="2" id="KW-1185">Reference proteome</keyword>
<dbReference type="InterPro" id="IPR029056">
    <property type="entry name" value="Ribokinase-like"/>
</dbReference>
<dbReference type="EMBL" id="JABUFE010000010">
    <property type="protein sequence ID" value="NSX56106.1"/>
    <property type="molecule type" value="Genomic_DNA"/>
</dbReference>
<comment type="caution">
    <text evidence="1">The sequence shown here is derived from an EMBL/GenBank/DDBJ whole genome shotgun (WGS) entry which is preliminary data.</text>
</comment>
<dbReference type="Proteomes" id="UP000777935">
    <property type="component" value="Unassembled WGS sequence"/>
</dbReference>
<accession>A0ABX2IZE6</accession>
<name>A0ABX2IZE6_9RHOB</name>
<organism evidence="1 2">
    <name type="scientific">Parasulfitobacter algicola</name>
    <dbReference type="NCBI Taxonomy" id="2614809"/>
    <lineage>
        <taxon>Bacteria</taxon>
        <taxon>Pseudomonadati</taxon>
        <taxon>Pseudomonadota</taxon>
        <taxon>Alphaproteobacteria</taxon>
        <taxon>Rhodobacterales</taxon>
        <taxon>Roseobacteraceae</taxon>
        <taxon>Parasulfitobacter</taxon>
    </lineage>
</organism>
<evidence type="ECO:0008006" key="3">
    <source>
        <dbReference type="Google" id="ProtNLM"/>
    </source>
</evidence>
<protein>
    <recommendedName>
        <fullName evidence="3">Carbohydrate kinase PfkB domain-containing protein</fullName>
    </recommendedName>
</protein>